<dbReference type="Gene3D" id="2.30.30.40">
    <property type="entry name" value="SH3 Domains"/>
    <property type="match status" value="1"/>
</dbReference>
<feature type="domain" description="SH3" evidence="6">
    <location>
        <begin position="478"/>
        <end position="539"/>
    </location>
</feature>
<dbReference type="Pfam" id="PF00621">
    <property type="entry name" value="RhoGEF"/>
    <property type="match status" value="1"/>
</dbReference>
<gene>
    <name evidence="9" type="ORF">BIW11_00834</name>
</gene>
<dbReference type="SUPFAM" id="SSF50729">
    <property type="entry name" value="PH domain-like"/>
    <property type="match status" value="1"/>
</dbReference>
<dbReference type="EMBL" id="MNPL01006871">
    <property type="protein sequence ID" value="OQR75088.1"/>
    <property type="molecule type" value="Genomic_DNA"/>
</dbReference>
<dbReference type="InterPro" id="IPR000219">
    <property type="entry name" value="DH_dom"/>
</dbReference>
<dbReference type="PANTHER" id="PTHR22826">
    <property type="entry name" value="RHO GUANINE EXCHANGE FACTOR-RELATED"/>
    <property type="match status" value="1"/>
</dbReference>
<feature type="region of interest" description="Disordered" evidence="5">
    <location>
        <begin position="373"/>
        <end position="395"/>
    </location>
</feature>
<dbReference type="InterPro" id="IPR011993">
    <property type="entry name" value="PH-like_dom_sf"/>
</dbReference>
<dbReference type="STRING" id="418985.A0A1V9XP13"/>
<dbReference type="PROSITE" id="PS50010">
    <property type="entry name" value="DH_2"/>
    <property type="match status" value="1"/>
</dbReference>
<keyword evidence="2" id="KW-0597">Phosphoprotein</keyword>
<dbReference type="SUPFAM" id="SSF48065">
    <property type="entry name" value="DBL homology domain (DH-domain)"/>
    <property type="match status" value="1"/>
</dbReference>
<dbReference type="Gene3D" id="2.30.29.30">
    <property type="entry name" value="Pleckstrin-homology domain (PH domain)/Phosphotyrosine-binding domain (PTB)"/>
    <property type="match status" value="1"/>
</dbReference>
<evidence type="ECO:0000256" key="2">
    <source>
        <dbReference type="ARBA" id="ARBA00022553"/>
    </source>
</evidence>
<evidence type="ECO:0000256" key="3">
    <source>
        <dbReference type="ARBA" id="ARBA00022658"/>
    </source>
</evidence>
<dbReference type="InterPro" id="IPR001849">
    <property type="entry name" value="PH_domain"/>
</dbReference>
<evidence type="ECO:0000256" key="1">
    <source>
        <dbReference type="ARBA" id="ARBA00022443"/>
    </source>
</evidence>
<keyword evidence="3" id="KW-0344">Guanine-nucleotide releasing factor</keyword>
<dbReference type="Pfam" id="PF22697">
    <property type="entry name" value="SOS1_NGEF_PH"/>
    <property type="match status" value="1"/>
</dbReference>
<dbReference type="SMART" id="SM00326">
    <property type="entry name" value="SH3"/>
    <property type="match status" value="1"/>
</dbReference>
<feature type="region of interest" description="Disordered" evidence="5">
    <location>
        <begin position="448"/>
        <end position="470"/>
    </location>
</feature>
<evidence type="ECO:0000259" key="7">
    <source>
        <dbReference type="PROSITE" id="PS50003"/>
    </source>
</evidence>
<feature type="compositionally biased region" description="Acidic residues" evidence="5">
    <location>
        <begin position="452"/>
        <end position="470"/>
    </location>
</feature>
<accession>A0A1V9XP13</accession>
<keyword evidence="10" id="KW-1185">Reference proteome</keyword>
<reference evidence="9 10" key="1">
    <citation type="journal article" date="2017" name="Gigascience">
        <title>Draft genome of the honey bee ectoparasitic mite, Tropilaelaps mercedesae, is shaped by the parasitic life history.</title>
        <authorList>
            <person name="Dong X."/>
            <person name="Armstrong S.D."/>
            <person name="Xia D."/>
            <person name="Makepeace B.L."/>
            <person name="Darby A.C."/>
            <person name="Kadowaki T."/>
        </authorList>
    </citation>
    <scope>NUCLEOTIDE SEQUENCE [LARGE SCALE GENOMIC DNA]</scope>
    <source>
        <strain evidence="9">Wuxi-XJTLU</strain>
    </source>
</reference>
<keyword evidence="1 4" id="KW-0728">SH3 domain</keyword>
<dbReference type="SMART" id="SM00233">
    <property type="entry name" value="PH"/>
    <property type="match status" value="1"/>
</dbReference>
<dbReference type="InterPro" id="IPR055251">
    <property type="entry name" value="SOS1_NGEF_PH"/>
</dbReference>
<dbReference type="AlphaFoldDB" id="A0A1V9XP13"/>
<dbReference type="FunFam" id="2.30.29.30:FF:000078">
    <property type="entry name" value="Guanine nucleotide exchange factor DBS"/>
    <property type="match status" value="1"/>
</dbReference>
<dbReference type="PROSITE" id="PS50002">
    <property type="entry name" value="SH3"/>
    <property type="match status" value="1"/>
</dbReference>
<dbReference type="InterPro" id="IPR051336">
    <property type="entry name" value="RhoGEF_Guanine_NuclExch_SF"/>
</dbReference>
<name>A0A1V9XP13_9ACAR</name>
<protein>
    <submittedName>
        <fullName evidence="9">Guanine nucleotide exchange factor DBS-like</fullName>
    </submittedName>
</protein>
<dbReference type="CDD" id="cd11856">
    <property type="entry name" value="SH3_p47phox_like"/>
    <property type="match status" value="1"/>
</dbReference>
<feature type="domain" description="DH" evidence="8">
    <location>
        <begin position="1"/>
        <end position="186"/>
    </location>
</feature>
<dbReference type="InterPro" id="IPR036028">
    <property type="entry name" value="SH3-like_dom_sf"/>
</dbReference>
<dbReference type="GO" id="GO:0005085">
    <property type="term" value="F:guanyl-nucleotide exchange factor activity"/>
    <property type="evidence" value="ECO:0007669"/>
    <property type="project" value="UniProtKB-KW"/>
</dbReference>
<feature type="non-terminal residue" evidence="9">
    <location>
        <position position="565"/>
    </location>
</feature>
<evidence type="ECO:0000256" key="5">
    <source>
        <dbReference type="SAM" id="MobiDB-lite"/>
    </source>
</evidence>
<dbReference type="CDD" id="cd00160">
    <property type="entry name" value="RhoGEF"/>
    <property type="match status" value="1"/>
</dbReference>
<dbReference type="OrthoDB" id="10004999at2759"/>
<dbReference type="InterPro" id="IPR001452">
    <property type="entry name" value="SH3_domain"/>
</dbReference>
<organism evidence="9 10">
    <name type="scientific">Tropilaelaps mercedesae</name>
    <dbReference type="NCBI Taxonomy" id="418985"/>
    <lineage>
        <taxon>Eukaryota</taxon>
        <taxon>Metazoa</taxon>
        <taxon>Ecdysozoa</taxon>
        <taxon>Arthropoda</taxon>
        <taxon>Chelicerata</taxon>
        <taxon>Arachnida</taxon>
        <taxon>Acari</taxon>
        <taxon>Parasitiformes</taxon>
        <taxon>Mesostigmata</taxon>
        <taxon>Gamasina</taxon>
        <taxon>Dermanyssoidea</taxon>
        <taxon>Laelapidae</taxon>
        <taxon>Tropilaelaps</taxon>
    </lineage>
</organism>
<dbReference type="Gene3D" id="1.20.900.10">
    <property type="entry name" value="Dbl homology (DH) domain"/>
    <property type="match status" value="1"/>
</dbReference>
<dbReference type="PANTHER" id="PTHR22826:SF211">
    <property type="entry name" value="LD43457P"/>
    <property type="match status" value="1"/>
</dbReference>
<evidence type="ECO:0000259" key="6">
    <source>
        <dbReference type="PROSITE" id="PS50002"/>
    </source>
</evidence>
<dbReference type="SMART" id="SM00325">
    <property type="entry name" value="RhoGEF"/>
    <property type="match status" value="1"/>
</dbReference>
<proteinExistence type="predicted"/>
<dbReference type="PROSITE" id="PS50003">
    <property type="entry name" value="PH_DOMAIN"/>
    <property type="match status" value="1"/>
</dbReference>
<dbReference type="Pfam" id="PF00018">
    <property type="entry name" value="SH3_1"/>
    <property type="match status" value="1"/>
</dbReference>
<dbReference type="SUPFAM" id="SSF50044">
    <property type="entry name" value="SH3-domain"/>
    <property type="match status" value="1"/>
</dbReference>
<sequence>MSNTDLKPLIPPPLLNRADVLFGNMADILAFHRDVFLSDLQGCQTTPEQVGRCFVQRSEEFHRLYSVYCMNKPRSEALRAQCANDDAFFKECQRRLQHKLPLDAYLLKPVQRITKYQLLLKDLLKYATLRAANGEEAALQCSVPNLVTPVSALTAEPGLQHASASTQQLQQAVETMLDVLRHVNDSMHQVSITGFHGSLSDYGKLLLQGLFNVWMEEKKKERSVKDLRFKPSRRYIFLYEQLVLFTKRQGRDENLSYAFKNALKTSQIGLTENLKGRGDKRKFEIWLHGRAQVFIIQAPSTEVKEQWLRALKGVLLHQFELLKDENSRKYIELSSYTSTRPTIQHHRPMRHNTIGGPNSTSGAPNQLTFPGTGSWERQHSLQSTPISTPTASLGLGEHYSSNSPLYTLPNFTLNLQTSVDSRAVAGCEGPQQKSPLGRRATLPALRRRADSDVEDGWSTDDLRSDEDDDEELFVPPSQIGHLYLALGDYSAVDVGEASLCEGQTVQVMRVGCAGWWYVRGVDQTLEGWVPASYLGAVGTTGSTGIGAASCRASINTRSSPSISSQ</sequence>
<evidence type="ECO:0000313" key="10">
    <source>
        <dbReference type="Proteomes" id="UP000192247"/>
    </source>
</evidence>
<dbReference type="InterPro" id="IPR035899">
    <property type="entry name" value="DBL_dom_sf"/>
</dbReference>
<feature type="domain" description="PH" evidence="7">
    <location>
        <begin position="204"/>
        <end position="316"/>
    </location>
</feature>
<evidence type="ECO:0000313" key="9">
    <source>
        <dbReference type="EMBL" id="OQR75088.1"/>
    </source>
</evidence>
<dbReference type="Proteomes" id="UP000192247">
    <property type="component" value="Unassembled WGS sequence"/>
</dbReference>
<evidence type="ECO:0000256" key="4">
    <source>
        <dbReference type="PROSITE-ProRule" id="PRU00192"/>
    </source>
</evidence>
<feature type="compositionally biased region" description="Polar residues" evidence="5">
    <location>
        <begin position="380"/>
        <end position="391"/>
    </location>
</feature>
<dbReference type="GO" id="GO:0005737">
    <property type="term" value="C:cytoplasm"/>
    <property type="evidence" value="ECO:0007669"/>
    <property type="project" value="TreeGrafter"/>
</dbReference>
<comment type="caution">
    <text evidence="9">The sequence shown here is derived from an EMBL/GenBank/DDBJ whole genome shotgun (WGS) entry which is preliminary data.</text>
</comment>
<evidence type="ECO:0000259" key="8">
    <source>
        <dbReference type="PROSITE" id="PS50010"/>
    </source>
</evidence>
<dbReference type="InParanoid" id="A0A1V9XP13"/>